<organism evidence="1 2">
    <name type="scientific">Portunus trituberculatus</name>
    <name type="common">Swimming crab</name>
    <name type="synonym">Neptunus trituberculatus</name>
    <dbReference type="NCBI Taxonomy" id="210409"/>
    <lineage>
        <taxon>Eukaryota</taxon>
        <taxon>Metazoa</taxon>
        <taxon>Ecdysozoa</taxon>
        <taxon>Arthropoda</taxon>
        <taxon>Crustacea</taxon>
        <taxon>Multicrustacea</taxon>
        <taxon>Malacostraca</taxon>
        <taxon>Eumalacostraca</taxon>
        <taxon>Eucarida</taxon>
        <taxon>Decapoda</taxon>
        <taxon>Pleocyemata</taxon>
        <taxon>Brachyura</taxon>
        <taxon>Eubrachyura</taxon>
        <taxon>Portunoidea</taxon>
        <taxon>Portunidae</taxon>
        <taxon>Portuninae</taxon>
        <taxon>Portunus</taxon>
    </lineage>
</organism>
<proteinExistence type="predicted"/>
<keyword evidence="2" id="KW-1185">Reference proteome</keyword>
<gene>
    <name evidence="1" type="ORF">E2C01_031466</name>
</gene>
<dbReference type="AlphaFoldDB" id="A0A5B7ETK2"/>
<accession>A0A5B7ETK2</accession>
<reference evidence="1 2" key="1">
    <citation type="submission" date="2019-05" db="EMBL/GenBank/DDBJ databases">
        <title>Another draft genome of Portunus trituberculatus and its Hox gene families provides insights of decapod evolution.</title>
        <authorList>
            <person name="Jeong J.-H."/>
            <person name="Song I."/>
            <person name="Kim S."/>
            <person name="Choi T."/>
            <person name="Kim D."/>
            <person name="Ryu S."/>
            <person name="Kim W."/>
        </authorList>
    </citation>
    <scope>NUCLEOTIDE SEQUENCE [LARGE SCALE GENOMIC DNA]</scope>
    <source>
        <tissue evidence="1">Muscle</tissue>
    </source>
</reference>
<name>A0A5B7ETK2_PORTR</name>
<sequence length="52" mass="5912">MLLCTKSLKIMLLLHNPECTQCQGQLCHLGRHTKQGGLLFHLAGYPHERVSR</sequence>
<evidence type="ECO:0000313" key="2">
    <source>
        <dbReference type="Proteomes" id="UP000324222"/>
    </source>
</evidence>
<dbReference type="Proteomes" id="UP000324222">
    <property type="component" value="Unassembled WGS sequence"/>
</dbReference>
<dbReference type="EMBL" id="VSRR010003939">
    <property type="protein sequence ID" value="MPC37971.1"/>
    <property type="molecule type" value="Genomic_DNA"/>
</dbReference>
<protein>
    <submittedName>
        <fullName evidence="1">Uncharacterized protein</fullName>
    </submittedName>
</protein>
<comment type="caution">
    <text evidence="1">The sequence shown here is derived from an EMBL/GenBank/DDBJ whole genome shotgun (WGS) entry which is preliminary data.</text>
</comment>
<evidence type="ECO:0000313" key="1">
    <source>
        <dbReference type="EMBL" id="MPC37971.1"/>
    </source>
</evidence>